<dbReference type="RefSeq" id="WP_013379005.1">
    <property type="nucleotide sequence ID" value="NZ_CP019962.1"/>
</dbReference>
<dbReference type="Gene3D" id="3.40.50.2300">
    <property type="match status" value="1"/>
</dbReference>
<organism evidence="8 9">
    <name type="scientific">Eubacterium limosum</name>
    <dbReference type="NCBI Taxonomy" id="1736"/>
    <lineage>
        <taxon>Bacteria</taxon>
        <taxon>Bacillati</taxon>
        <taxon>Bacillota</taxon>
        <taxon>Clostridia</taxon>
        <taxon>Eubacteriales</taxon>
        <taxon>Eubacteriaceae</taxon>
        <taxon>Eubacterium</taxon>
    </lineage>
</organism>
<dbReference type="InterPro" id="IPR001789">
    <property type="entry name" value="Sig_transdc_resp-reg_receiver"/>
</dbReference>
<gene>
    <name evidence="8" type="ORF">B2M23_00510</name>
</gene>
<dbReference type="PANTHER" id="PTHR48111">
    <property type="entry name" value="REGULATOR OF RPOS"/>
    <property type="match status" value="1"/>
</dbReference>
<dbReference type="CDD" id="cd17574">
    <property type="entry name" value="REC_OmpR"/>
    <property type="match status" value="1"/>
</dbReference>
<evidence type="ECO:0000313" key="9">
    <source>
        <dbReference type="Proteomes" id="UP000192391"/>
    </source>
</evidence>
<evidence type="ECO:0000256" key="4">
    <source>
        <dbReference type="ARBA" id="ARBA00023015"/>
    </source>
</evidence>
<dbReference type="InterPro" id="IPR016032">
    <property type="entry name" value="Sig_transdc_resp-reg_C-effctor"/>
</dbReference>
<protein>
    <recommendedName>
        <fullName evidence="1">Stage 0 sporulation protein A homolog</fullName>
    </recommendedName>
</protein>
<dbReference type="AlphaFoldDB" id="A0A0U2VQE7"/>
<keyword evidence="4" id="KW-0805">Transcription regulation</keyword>
<dbReference type="InterPro" id="IPR039420">
    <property type="entry name" value="WalR-like"/>
</dbReference>
<dbReference type="EMBL" id="CP019962">
    <property type="protein sequence ID" value="ARD64122.1"/>
    <property type="molecule type" value="Genomic_DNA"/>
</dbReference>
<evidence type="ECO:0000313" key="8">
    <source>
        <dbReference type="EMBL" id="ARD64122.1"/>
    </source>
</evidence>
<keyword evidence="5 8" id="KW-0238">DNA-binding</keyword>
<dbReference type="SMART" id="SM00448">
    <property type="entry name" value="REC"/>
    <property type="match status" value="1"/>
</dbReference>
<proteinExistence type="predicted"/>
<dbReference type="FunFam" id="1.10.10.10:FF:000018">
    <property type="entry name" value="DNA-binding response regulator ResD"/>
    <property type="match status" value="1"/>
</dbReference>
<dbReference type="SUPFAM" id="SSF52172">
    <property type="entry name" value="CheY-like"/>
    <property type="match status" value="1"/>
</dbReference>
<comment type="function">
    <text evidence="7">May play the central regulatory role in sporulation. It may be an element of the effector pathway responsible for the activation of sporulation genes in response to nutritional stress. Spo0A may act in concert with spo0H (a sigma factor) to control the expression of some genes that are critical to the sporulation process.</text>
</comment>
<dbReference type="GO" id="GO:0000156">
    <property type="term" value="F:phosphorelay response regulator activity"/>
    <property type="evidence" value="ECO:0007669"/>
    <property type="project" value="TreeGrafter"/>
</dbReference>
<dbReference type="InterPro" id="IPR011006">
    <property type="entry name" value="CheY-like_superfamily"/>
</dbReference>
<dbReference type="Gene3D" id="6.10.250.690">
    <property type="match status" value="1"/>
</dbReference>
<dbReference type="SMART" id="SM00862">
    <property type="entry name" value="Trans_reg_C"/>
    <property type="match status" value="1"/>
</dbReference>
<dbReference type="Pfam" id="PF00486">
    <property type="entry name" value="Trans_reg_C"/>
    <property type="match status" value="1"/>
</dbReference>
<dbReference type="PROSITE" id="PS51755">
    <property type="entry name" value="OMPR_PHOB"/>
    <property type="match status" value="1"/>
</dbReference>
<dbReference type="KEGG" id="elim:B2M23_00510"/>
<dbReference type="InterPro" id="IPR036388">
    <property type="entry name" value="WH-like_DNA-bd_sf"/>
</dbReference>
<dbReference type="CDD" id="cd00383">
    <property type="entry name" value="trans_reg_C"/>
    <property type="match status" value="1"/>
</dbReference>
<dbReference type="Proteomes" id="UP000192391">
    <property type="component" value="Chromosome"/>
</dbReference>
<dbReference type="InterPro" id="IPR001867">
    <property type="entry name" value="OmpR/PhoB-type_DNA-bd"/>
</dbReference>
<evidence type="ECO:0000256" key="6">
    <source>
        <dbReference type="ARBA" id="ARBA00023163"/>
    </source>
</evidence>
<dbReference type="GO" id="GO:0000976">
    <property type="term" value="F:transcription cis-regulatory region binding"/>
    <property type="evidence" value="ECO:0007669"/>
    <property type="project" value="TreeGrafter"/>
</dbReference>
<reference evidence="9" key="1">
    <citation type="journal article" date="2017" name="Sci. Rep.">
        <title>Determination of the Genome and Primary Transcriptome of Syngas Fermenting Eubacterium limosum ATCC 8486.</title>
        <authorList>
            <person name="Song Y."/>
            <person name="Shin J."/>
            <person name="Jeong Y."/>
            <person name="Jin S."/>
            <person name="Lee J.K."/>
            <person name="Kim D.R."/>
            <person name="Kim S.C."/>
            <person name="Cho S."/>
            <person name="Cho B.K."/>
        </authorList>
    </citation>
    <scope>NUCLEOTIDE SEQUENCE [LARGE SCALE GENOMIC DNA]</scope>
    <source>
        <strain evidence="9">ATCC 8486</strain>
    </source>
</reference>
<evidence type="ECO:0000256" key="7">
    <source>
        <dbReference type="ARBA" id="ARBA00024867"/>
    </source>
</evidence>
<dbReference type="SUPFAM" id="SSF46894">
    <property type="entry name" value="C-terminal effector domain of the bipartite response regulators"/>
    <property type="match status" value="1"/>
</dbReference>
<dbReference type="GeneID" id="68362060"/>
<evidence type="ECO:0000256" key="2">
    <source>
        <dbReference type="ARBA" id="ARBA00022553"/>
    </source>
</evidence>
<keyword evidence="6" id="KW-0804">Transcription</keyword>
<evidence type="ECO:0000256" key="3">
    <source>
        <dbReference type="ARBA" id="ARBA00023012"/>
    </source>
</evidence>
<dbReference type="Pfam" id="PF00072">
    <property type="entry name" value="Response_reg"/>
    <property type="match status" value="1"/>
</dbReference>
<dbReference type="PROSITE" id="PS50110">
    <property type="entry name" value="RESPONSE_REGULATORY"/>
    <property type="match status" value="1"/>
</dbReference>
<keyword evidence="2" id="KW-0597">Phosphoprotein</keyword>
<sequence length="231" mass="26661">MNILICDDEREIVDALELYLKNEGYDIFKAYSGKEALEIVSENTIHLILMDIMMPEMDGIHATLKIRETANIPIIFLSAKAEDNDKIMGLTVGGDDYITKPFNPLEVIARVKSQLRRYTTLGSYVKRTDVYKTGGLELDDAYKKVTVDGEEVKLTPVEYKILKFLMREMGKVFSIEQIYENVWEEPSYNADNTVAVHVRRIREKIEINPKEPKYLKVVWGIGYKVEKYPPQ</sequence>
<dbReference type="GO" id="GO:0032993">
    <property type="term" value="C:protein-DNA complex"/>
    <property type="evidence" value="ECO:0007669"/>
    <property type="project" value="TreeGrafter"/>
</dbReference>
<dbReference type="PANTHER" id="PTHR48111:SF2">
    <property type="entry name" value="RESPONSE REGULATOR SAER"/>
    <property type="match status" value="1"/>
</dbReference>
<dbReference type="FunFam" id="3.40.50.2300:FF:000001">
    <property type="entry name" value="DNA-binding response regulator PhoB"/>
    <property type="match status" value="1"/>
</dbReference>
<dbReference type="Gene3D" id="1.10.10.10">
    <property type="entry name" value="Winged helix-like DNA-binding domain superfamily/Winged helix DNA-binding domain"/>
    <property type="match status" value="1"/>
</dbReference>
<evidence type="ECO:0000256" key="1">
    <source>
        <dbReference type="ARBA" id="ARBA00018672"/>
    </source>
</evidence>
<dbReference type="GO" id="GO:0006355">
    <property type="term" value="P:regulation of DNA-templated transcription"/>
    <property type="evidence" value="ECO:0007669"/>
    <property type="project" value="InterPro"/>
</dbReference>
<evidence type="ECO:0000256" key="5">
    <source>
        <dbReference type="ARBA" id="ARBA00023125"/>
    </source>
</evidence>
<dbReference type="GO" id="GO:0005829">
    <property type="term" value="C:cytosol"/>
    <property type="evidence" value="ECO:0007669"/>
    <property type="project" value="TreeGrafter"/>
</dbReference>
<accession>A0A0U2VQE7</accession>
<keyword evidence="3" id="KW-0902">Two-component regulatory system</keyword>
<name>A0A0U2VQE7_EUBLI</name>
<dbReference type="OrthoDB" id="9790442at2"/>